<feature type="binding site" evidence="7">
    <location>
        <begin position="18"/>
        <end position="25"/>
    </location>
    <ligand>
        <name>GTP</name>
        <dbReference type="ChEBI" id="CHEBI:37565"/>
    </ligand>
</feature>
<dbReference type="CDD" id="cd01886">
    <property type="entry name" value="EF-G"/>
    <property type="match status" value="1"/>
</dbReference>
<evidence type="ECO:0000256" key="5">
    <source>
        <dbReference type="ARBA" id="ARBA00023134"/>
    </source>
</evidence>
<dbReference type="NCBIfam" id="TIGR00484">
    <property type="entry name" value="EF-G"/>
    <property type="match status" value="1"/>
</dbReference>
<dbReference type="InterPro" id="IPR014721">
    <property type="entry name" value="Ribsml_uS5_D2-typ_fold_subgr"/>
</dbReference>
<protein>
    <recommendedName>
        <fullName evidence="7 8">Elongation factor G</fullName>
        <shortName evidence="7">EF-G</shortName>
    </recommendedName>
</protein>
<evidence type="ECO:0000256" key="2">
    <source>
        <dbReference type="ARBA" id="ARBA00022741"/>
    </source>
</evidence>
<dbReference type="InterPro" id="IPR035647">
    <property type="entry name" value="EFG_III/V"/>
</dbReference>
<dbReference type="CDD" id="cd04088">
    <property type="entry name" value="EFG_mtEFG_II"/>
    <property type="match status" value="1"/>
</dbReference>
<dbReference type="Gene3D" id="3.40.50.300">
    <property type="entry name" value="P-loop containing nucleotide triphosphate hydrolases"/>
    <property type="match status" value="1"/>
</dbReference>
<evidence type="ECO:0000256" key="4">
    <source>
        <dbReference type="ARBA" id="ARBA00022917"/>
    </source>
</evidence>
<dbReference type="InterPro" id="IPR005225">
    <property type="entry name" value="Small_GTP-bd"/>
</dbReference>
<dbReference type="NCBIfam" id="TIGR00231">
    <property type="entry name" value="small_GTP"/>
    <property type="match status" value="1"/>
</dbReference>
<dbReference type="InterPro" id="IPR047872">
    <property type="entry name" value="EFG_IV"/>
</dbReference>
<evidence type="ECO:0000259" key="10">
    <source>
        <dbReference type="PROSITE" id="PS51722"/>
    </source>
</evidence>
<dbReference type="SUPFAM" id="SSF54211">
    <property type="entry name" value="Ribosomal protein S5 domain 2-like"/>
    <property type="match status" value="1"/>
</dbReference>
<feature type="region of interest" description="Disordered" evidence="9">
    <location>
        <begin position="297"/>
        <end position="316"/>
    </location>
</feature>
<dbReference type="InterPro" id="IPR031157">
    <property type="entry name" value="G_TR_CS"/>
</dbReference>
<evidence type="ECO:0000256" key="6">
    <source>
        <dbReference type="ARBA" id="ARBA00024731"/>
    </source>
</evidence>
<evidence type="ECO:0000256" key="3">
    <source>
        <dbReference type="ARBA" id="ARBA00022768"/>
    </source>
</evidence>
<dbReference type="InterPro" id="IPR035649">
    <property type="entry name" value="EFG_V"/>
</dbReference>
<feature type="domain" description="Tr-type G" evidence="10">
    <location>
        <begin position="9"/>
        <end position="295"/>
    </location>
</feature>
<dbReference type="GO" id="GO:0003746">
    <property type="term" value="F:translation elongation factor activity"/>
    <property type="evidence" value="ECO:0007669"/>
    <property type="project" value="UniProtKB-KW"/>
</dbReference>
<gene>
    <name evidence="7 11" type="primary">fusA</name>
    <name evidence="11" type="ORF">QUW28_04435</name>
</gene>
<accession>A0ABT7V8C8</accession>
<dbReference type="InterPro" id="IPR009000">
    <property type="entry name" value="Transl_B-barrel_sf"/>
</dbReference>
<dbReference type="Gene3D" id="3.30.70.240">
    <property type="match status" value="1"/>
</dbReference>
<dbReference type="SUPFAM" id="SSF54980">
    <property type="entry name" value="EF-G C-terminal domain-like"/>
    <property type="match status" value="2"/>
</dbReference>
<dbReference type="EMBL" id="JAUDDZ010000004">
    <property type="protein sequence ID" value="MDM8274747.1"/>
    <property type="molecule type" value="Genomic_DNA"/>
</dbReference>
<sequence length="707" mass="77268">MAKAKYKLSDTRNIGIMAHIDAGKTTTTERILYYTGKTHKIGEVHDGAATMDWMVQEQERGVTIQSAATTCFWHKGGKAGEGPAYRIQIIDTPGHVDFTAEVERSLRVLDGAVAVFDAVAGVQPQSETVWRQARNFNVPRIAFINKYDRIGADFWHAIDTMKERLNANAVAIQVPMGAEDQFWGVIDLVTMTAWDFKADDKGMTYPEPMDEIPAEFAEIAAEKRSELLDAAAEYDDELMMMVLEDEEIPVDMLKAAIRKGVLANELNPVLVGSAYKNKGVQELLDAVVDYLPSPLDVPAVEGTNPDNGETETRAASEDEPFAALAFKIATDPFVGKLTFFRVYSGHVDAGSYVVNATNGQRERFGRILEMNANDRIDVDGAHTGDILAAVGLKNTTTGDTLCAEGHEIVLESMEFPDPVIDVAVEPKTKAEQDKMSLALAKLAEEDPTFTVRTDHETGQTIIAGMGELHLEIIVDRLLREFKVEANVGKPQVAYREAPGHDVERAEGKFVRQSGGRGQYGHAVIKLEKMEEGFGYEFVNAIVGGVVPKEYIPSIDKGIQEALETGVIAGYPVVDVKVTLFDGSYHEVDSSEAAFKIAGSMAIKDALKKSDPILLEPMMAVEVETPEQYMGDVMGNLSGRRGKIEGMDDRSGSKVIRAKVPLGEMFGYATDLRSQTQGRASYTMQFDSYEPAPKSVTDEVVSKAGGNA</sequence>
<comment type="similarity">
    <text evidence="1 7">Belongs to the TRAFAC class translation factor GTPase superfamily. Classic translation factor GTPase family. EF-G/EF-2 subfamily.</text>
</comment>
<evidence type="ECO:0000256" key="1">
    <source>
        <dbReference type="ARBA" id="ARBA00005870"/>
    </source>
</evidence>
<name>A0ABT7V8C8_9ACTN</name>
<dbReference type="Proteomes" id="UP001529421">
    <property type="component" value="Unassembled WGS sequence"/>
</dbReference>
<dbReference type="InterPro" id="IPR009022">
    <property type="entry name" value="EFG_III"/>
</dbReference>
<dbReference type="Pfam" id="PF03764">
    <property type="entry name" value="EFG_IV"/>
    <property type="match status" value="1"/>
</dbReference>
<dbReference type="InterPro" id="IPR004540">
    <property type="entry name" value="Transl_elong_EFG/EF2"/>
</dbReference>
<dbReference type="PROSITE" id="PS51722">
    <property type="entry name" value="G_TR_2"/>
    <property type="match status" value="1"/>
</dbReference>
<dbReference type="InterPro" id="IPR027417">
    <property type="entry name" value="P-loop_NTPase"/>
</dbReference>
<dbReference type="SMART" id="SM00889">
    <property type="entry name" value="EFG_IV"/>
    <property type="match status" value="1"/>
</dbReference>
<dbReference type="RefSeq" id="WP_204672027.1">
    <property type="nucleotide sequence ID" value="NZ_JACJKQ010000002.1"/>
</dbReference>
<keyword evidence="7" id="KW-0963">Cytoplasm</keyword>
<dbReference type="HAMAP" id="MF_00054_B">
    <property type="entry name" value="EF_G_EF_2_B"/>
    <property type="match status" value="1"/>
</dbReference>
<dbReference type="CDD" id="cd03713">
    <property type="entry name" value="EFG_mtEFG_C"/>
    <property type="match status" value="1"/>
</dbReference>
<feature type="binding site" evidence="7">
    <location>
        <begin position="91"/>
        <end position="95"/>
    </location>
    <ligand>
        <name>GTP</name>
        <dbReference type="ChEBI" id="CHEBI:37565"/>
    </ligand>
</feature>
<dbReference type="InterPro" id="IPR020568">
    <property type="entry name" value="Ribosomal_Su5_D2-typ_SF"/>
</dbReference>
<keyword evidence="4 7" id="KW-0648">Protein biosynthesis</keyword>
<keyword evidence="3 7" id="KW-0251">Elongation factor</keyword>
<evidence type="ECO:0000313" key="11">
    <source>
        <dbReference type="EMBL" id="MDM8274747.1"/>
    </source>
</evidence>
<keyword evidence="12" id="KW-1185">Reference proteome</keyword>
<dbReference type="SUPFAM" id="SSF52540">
    <property type="entry name" value="P-loop containing nucleoside triphosphate hydrolases"/>
    <property type="match status" value="1"/>
</dbReference>
<reference evidence="11 12" key="2">
    <citation type="submission" date="2023-06" db="EMBL/GenBank/DDBJ databases">
        <authorList>
            <person name="Zeman M."/>
            <person name="Kubasova T."/>
            <person name="Jahodarova E."/>
            <person name="Nykrynova M."/>
            <person name="Rychlik I."/>
        </authorList>
    </citation>
    <scope>NUCLEOTIDE SEQUENCE [LARGE SCALE GENOMIC DNA]</scope>
    <source>
        <strain evidence="11 12">154_Feed</strain>
    </source>
</reference>
<dbReference type="Gene3D" id="3.30.70.870">
    <property type="entry name" value="Elongation Factor G (Translational Gtpase), domain 3"/>
    <property type="match status" value="1"/>
</dbReference>
<dbReference type="InterPro" id="IPR000795">
    <property type="entry name" value="T_Tr_GTP-bd_dom"/>
</dbReference>
<keyword evidence="5 7" id="KW-0342">GTP-binding</keyword>
<proteinExistence type="inferred from homology"/>
<feature type="binding site" evidence="7">
    <location>
        <begin position="145"/>
        <end position="148"/>
    </location>
    <ligand>
        <name>GTP</name>
        <dbReference type="ChEBI" id="CHEBI:37565"/>
    </ligand>
</feature>
<dbReference type="CDD" id="cd01434">
    <property type="entry name" value="EFG_mtEFG1_IV"/>
    <property type="match status" value="1"/>
</dbReference>
<dbReference type="Pfam" id="PF00679">
    <property type="entry name" value="EFG_C"/>
    <property type="match status" value="1"/>
</dbReference>
<keyword evidence="2 7" id="KW-0547">Nucleotide-binding</keyword>
<evidence type="ECO:0000256" key="8">
    <source>
        <dbReference type="NCBIfam" id="TIGR00484"/>
    </source>
</evidence>
<dbReference type="InterPro" id="IPR005517">
    <property type="entry name" value="Transl_elong_EFG/EF2_IV"/>
</dbReference>
<dbReference type="PANTHER" id="PTHR43261">
    <property type="entry name" value="TRANSLATION ELONGATION FACTOR G-RELATED"/>
    <property type="match status" value="1"/>
</dbReference>
<dbReference type="Gene3D" id="2.40.30.10">
    <property type="entry name" value="Translation factors"/>
    <property type="match status" value="1"/>
</dbReference>
<dbReference type="PANTHER" id="PTHR43261:SF1">
    <property type="entry name" value="RIBOSOME-RELEASING FACTOR 2, MITOCHONDRIAL"/>
    <property type="match status" value="1"/>
</dbReference>
<dbReference type="Pfam" id="PF14492">
    <property type="entry name" value="EFG_III"/>
    <property type="match status" value="1"/>
</dbReference>
<dbReference type="SMART" id="SM00838">
    <property type="entry name" value="EFG_C"/>
    <property type="match status" value="1"/>
</dbReference>
<reference evidence="12" key="1">
    <citation type="submission" date="2023-06" db="EMBL/GenBank/DDBJ databases">
        <title>Identification and characterization of horizontal gene transfer across gut microbiota members of farm animals based on homology search.</title>
        <authorList>
            <person name="Zeman M."/>
            <person name="Kubasova T."/>
            <person name="Jahodarova E."/>
            <person name="Nykrynova M."/>
            <person name="Rychlik I."/>
        </authorList>
    </citation>
    <scope>NUCLEOTIDE SEQUENCE [LARGE SCALE GENOMIC DNA]</scope>
    <source>
        <strain evidence="12">154_Feed</strain>
    </source>
</reference>
<dbReference type="InterPro" id="IPR004161">
    <property type="entry name" value="EFTu-like_2"/>
</dbReference>
<evidence type="ECO:0000313" key="12">
    <source>
        <dbReference type="Proteomes" id="UP001529421"/>
    </source>
</evidence>
<evidence type="ECO:0000256" key="7">
    <source>
        <dbReference type="HAMAP-Rule" id="MF_00054"/>
    </source>
</evidence>
<comment type="subcellular location">
    <subcellularLocation>
        <location evidence="7">Cytoplasm</location>
    </subcellularLocation>
</comment>
<organism evidence="11 12">
    <name type="scientific">Enorma phocaeensis</name>
    <dbReference type="NCBI Taxonomy" id="1871019"/>
    <lineage>
        <taxon>Bacteria</taxon>
        <taxon>Bacillati</taxon>
        <taxon>Actinomycetota</taxon>
        <taxon>Coriobacteriia</taxon>
        <taxon>Coriobacteriales</taxon>
        <taxon>Coriobacteriaceae</taxon>
        <taxon>Enorma</taxon>
    </lineage>
</organism>
<dbReference type="Pfam" id="PF03144">
    <property type="entry name" value="GTP_EFTU_D2"/>
    <property type="match status" value="1"/>
</dbReference>
<comment type="caution">
    <text evidence="11">The sequence shown here is derived from an EMBL/GenBank/DDBJ whole genome shotgun (WGS) entry which is preliminary data.</text>
</comment>
<dbReference type="SUPFAM" id="SSF50447">
    <property type="entry name" value="Translation proteins"/>
    <property type="match status" value="1"/>
</dbReference>
<comment type="function">
    <text evidence="6 7">Catalyzes the GTP-dependent ribosomal translocation step during translation elongation. During this step, the ribosome changes from the pre-translocational (PRE) to the post-translocational (POST) state as the newly formed A-site-bound peptidyl-tRNA and P-site-bound deacylated tRNA move to the P and E sites, respectively. Catalyzes the coordinated movement of the two tRNA molecules, the mRNA and conformational changes in the ribosome.</text>
</comment>
<dbReference type="PRINTS" id="PR00315">
    <property type="entry name" value="ELONGATNFCT"/>
</dbReference>
<dbReference type="Gene3D" id="3.30.230.10">
    <property type="match status" value="1"/>
</dbReference>
<dbReference type="CDD" id="cd16262">
    <property type="entry name" value="EFG_III"/>
    <property type="match status" value="1"/>
</dbReference>
<dbReference type="PROSITE" id="PS00301">
    <property type="entry name" value="G_TR_1"/>
    <property type="match status" value="1"/>
</dbReference>
<dbReference type="Pfam" id="PF00009">
    <property type="entry name" value="GTP_EFTU"/>
    <property type="match status" value="1"/>
</dbReference>
<evidence type="ECO:0000256" key="9">
    <source>
        <dbReference type="SAM" id="MobiDB-lite"/>
    </source>
</evidence>
<dbReference type="InterPro" id="IPR041095">
    <property type="entry name" value="EFG_II"/>
</dbReference>
<dbReference type="InterPro" id="IPR000640">
    <property type="entry name" value="EFG_V-like"/>
</dbReference>
<dbReference type="NCBIfam" id="NF009381">
    <property type="entry name" value="PRK12740.1-5"/>
    <property type="match status" value="1"/>
</dbReference>